<dbReference type="EMBL" id="JARK01001368">
    <property type="protein sequence ID" value="EYC17004.1"/>
    <property type="molecule type" value="Genomic_DNA"/>
</dbReference>
<dbReference type="Proteomes" id="UP000024635">
    <property type="component" value="Unassembled WGS sequence"/>
</dbReference>
<evidence type="ECO:0000313" key="1">
    <source>
        <dbReference type="EMBL" id="EYC17004.1"/>
    </source>
</evidence>
<evidence type="ECO:0000313" key="2">
    <source>
        <dbReference type="Proteomes" id="UP000024635"/>
    </source>
</evidence>
<accession>A0A016UNN3</accession>
<name>A0A016UNN3_9BILA</name>
<gene>
    <name evidence="1" type="primary">Acey_s0032.g2612</name>
    <name evidence="1" type="ORF">Y032_0032g2612</name>
</gene>
<proteinExistence type="predicted"/>
<organism evidence="1 2">
    <name type="scientific">Ancylostoma ceylanicum</name>
    <dbReference type="NCBI Taxonomy" id="53326"/>
    <lineage>
        <taxon>Eukaryota</taxon>
        <taxon>Metazoa</taxon>
        <taxon>Ecdysozoa</taxon>
        <taxon>Nematoda</taxon>
        <taxon>Chromadorea</taxon>
        <taxon>Rhabditida</taxon>
        <taxon>Rhabditina</taxon>
        <taxon>Rhabditomorpha</taxon>
        <taxon>Strongyloidea</taxon>
        <taxon>Ancylostomatidae</taxon>
        <taxon>Ancylostomatinae</taxon>
        <taxon>Ancylostoma</taxon>
    </lineage>
</organism>
<reference evidence="2" key="1">
    <citation type="journal article" date="2015" name="Nat. Genet.">
        <title>The genome and transcriptome of the zoonotic hookworm Ancylostoma ceylanicum identify infection-specific gene families.</title>
        <authorList>
            <person name="Schwarz E.M."/>
            <person name="Hu Y."/>
            <person name="Antoshechkin I."/>
            <person name="Miller M.M."/>
            <person name="Sternberg P.W."/>
            <person name="Aroian R.V."/>
        </authorList>
    </citation>
    <scope>NUCLEOTIDE SEQUENCE</scope>
    <source>
        <strain evidence="2">HY135</strain>
    </source>
</reference>
<keyword evidence="2" id="KW-1185">Reference proteome</keyword>
<dbReference type="AlphaFoldDB" id="A0A016UNN3"/>
<protein>
    <submittedName>
        <fullName evidence="1">Uncharacterized protein</fullName>
    </submittedName>
</protein>
<sequence>MTHMTRMTVTFRRSEICDDFQVVLLSNAGFYLGKMLAEGRNTTAVVATLTALATRRVRDTGRQLAGR</sequence>
<comment type="caution">
    <text evidence="1">The sequence shown here is derived from an EMBL/GenBank/DDBJ whole genome shotgun (WGS) entry which is preliminary data.</text>
</comment>